<organism evidence="2 3">
    <name type="scientific">Thermoclostridium caenicola</name>
    <dbReference type="NCBI Taxonomy" id="659425"/>
    <lineage>
        <taxon>Bacteria</taxon>
        <taxon>Bacillati</taxon>
        <taxon>Bacillota</taxon>
        <taxon>Clostridia</taxon>
        <taxon>Eubacteriales</taxon>
        <taxon>Oscillospiraceae</taxon>
        <taxon>Thermoclostridium</taxon>
    </lineage>
</organism>
<keyword evidence="1" id="KW-0472">Membrane</keyword>
<name>A0A1M6JCF6_9FIRM</name>
<feature type="transmembrane region" description="Helical" evidence="1">
    <location>
        <begin position="33"/>
        <end position="57"/>
    </location>
</feature>
<proteinExistence type="predicted"/>
<dbReference type="OrthoDB" id="2607462at2"/>
<feature type="transmembrane region" description="Helical" evidence="1">
    <location>
        <begin position="69"/>
        <end position="87"/>
    </location>
</feature>
<evidence type="ECO:0000256" key="1">
    <source>
        <dbReference type="SAM" id="Phobius"/>
    </source>
</evidence>
<dbReference type="Proteomes" id="UP000324781">
    <property type="component" value="Unassembled WGS sequence"/>
</dbReference>
<sequence length="208" mass="23187">MNRLVGKIGALVTGLAVLAFAVSMIVALFYPSIFASCFSSIFIAIGFVLFMCAIYALNSNEEYRAAGMAGIIFAAIYATIIFLVYYAECTTVRLNGTLSTEALSIISFGYTGSLFFNYDLLGYAFMSLSTFLVSFAVRPQSKSDTIFKWLLRIHGVFFFSCLIVPLFPIFTRGTDSMIGTVVLEIWCAYFLPVCMLGYKYFRHHENGR</sequence>
<feature type="transmembrane region" description="Helical" evidence="1">
    <location>
        <begin position="7"/>
        <end position="27"/>
    </location>
</feature>
<dbReference type="EMBL" id="FQZP01000055">
    <property type="protein sequence ID" value="SHJ44314.1"/>
    <property type="molecule type" value="Genomic_DNA"/>
</dbReference>
<evidence type="ECO:0000313" key="3">
    <source>
        <dbReference type="Proteomes" id="UP000324781"/>
    </source>
</evidence>
<keyword evidence="1" id="KW-0812">Transmembrane</keyword>
<dbReference type="RefSeq" id="WP_149679453.1">
    <property type="nucleotide sequence ID" value="NZ_DAONMB010000119.1"/>
</dbReference>
<keyword evidence="1" id="KW-1133">Transmembrane helix</keyword>
<reference evidence="2 3" key="1">
    <citation type="submission" date="2016-11" db="EMBL/GenBank/DDBJ databases">
        <authorList>
            <person name="Varghese N."/>
            <person name="Submissions S."/>
        </authorList>
    </citation>
    <scope>NUCLEOTIDE SEQUENCE [LARGE SCALE GENOMIC DNA]</scope>
    <source>
        <strain evidence="2 3">DSM 19027</strain>
    </source>
</reference>
<keyword evidence="3" id="KW-1185">Reference proteome</keyword>
<feature type="transmembrane region" description="Helical" evidence="1">
    <location>
        <begin position="176"/>
        <end position="198"/>
    </location>
</feature>
<accession>A0A1M6JCF6</accession>
<feature type="transmembrane region" description="Helical" evidence="1">
    <location>
        <begin position="149"/>
        <end position="170"/>
    </location>
</feature>
<gene>
    <name evidence="2" type="ORF">SAMN05444373_10559</name>
</gene>
<protein>
    <submittedName>
        <fullName evidence="2">Uncharacterized protein</fullName>
    </submittedName>
</protein>
<feature type="transmembrane region" description="Helical" evidence="1">
    <location>
        <begin position="120"/>
        <end position="137"/>
    </location>
</feature>
<dbReference type="AlphaFoldDB" id="A0A1M6JCF6"/>
<evidence type="ECO:0000313" key="2">
    <source>
        <dbReference type="EMBL" id="SHJ44314.1"/>
    </source>
</evidence>